<dbReference type="UniPathway" id="UPA00148"/>
<dbReference type="Pfam" id="PF00590">
    <property type="entry name" value="TP_methylase"/>
    <property type="match status" value="1"/>
</dbReference>
<keyword evidence="5" id="KW-0949">S-adenosyl-L-methionine</keyword>
<dbReference type="Pfam" id="PF01135">
    <property type="entry name" value="PCMT"/>
    <property type="match status" value="1"/>
</dbReference>
<feature type="region of interest" description="Disordered" evidence="6">
    <location>
        <begin position="25"/>
        <end position="53"/>
    </location>
</feature>
<accession>A0A1K1LHC0</accession>
<dbReference type="CDD" id="cd11644">
    <property type="entry name" value="Precorrin-6Y-MT"/>
    <property type="match status" value="1"/>
</dbReference>
<dbReference type="NCBIfam" id="TIGR02469">
    <property type="entry name" value="CbiT"/>
    <property type="match status" value="1"/>
</dbReference>
<dbReference type="InterPro" id="IPR050714">
    <property type="entry name" value="Cobalamin_biosynth_MTase"/>
</dbReference>
<dbReference type="PANTHER" id="PTHR43182">
    <property type="entry name" value="COBALT-PRECORRIN-6B C(15)-METHYLTRANSFERASE (DECARBOXYLATING)"/>
    <property type="match status" value="1"/>
</dbReference>
<dbReference type="AlphaFoldDB" id="A0A1K1LHC0"/>
<evidence type="ECO:0000313" key="8">
    <source>
        <dbReference type="EMBL" id="SFV74119.1"/>
    </source>
</evidence>
<sequence length="486" mass="52193">MRARCALSPLLSDQRYMRQQNLLPGISLPAPRPARPADTPPAPSPAASDTDAWSPQEDLLRSAFVFEPAGAAAEPVLILGLDCALPPREGLAPARLRLIEQADVLCGGRRLLAAFDDLPALQLPLTAPLEPVLARISHWRAGGKKVVVLADGDPLFYGIGTTLLRQLGPDAVRILPGVSSLQQACARLGLPWHDVICLSLHGRDDLTPLHAAVQRQRPVSLLTDARMTPDLLARHLLDRGVDWFTMHVFEHMGSDREKEHHLALEEAAAARFGAVCTVLLTPAGGMRRPHPGLLPAELRHEDGLLTKPAVRAAALALLRPEPRHTVWDLGAGSGSVALEAACLAHEGRVVAVEQVPSRALDIQENRRRFGAASVDVCLGTVPQCLPRLPDPHRVFIGGGLSGEGAPALLEQVCRRLLPGGRLVVSCILLDTLARCRAFFKDLGWPAEVMQVQAARSRPLGQDIFLAAANPVFLLAADKPGREGDEG</sequence>
<dbReference type="InterPro" id="IPR014776">
    <property type="entry name" value="4pyrrole_Mease_sub2"/>
</dbReference>
<dbReference type="KEGG" id="dpg:DESPIGER_2297"/>
<dbReference type="SUPFAM" id="SSF53335">
    <property type="entry name" value="S-adenosyl-L-methionine-dependent methyltransferases"/>
    <property type="match status" value="1"/>
</dbReference>
<reference evidence="9" key="1">
    <citation type="submission" date="2016-10" db="EMBL/GenBank/DDBJ databases">
        <authorList>
            <person name="Wegmann U."/>
        </authorList>
    </citation>
    <scope>NUCLEOTIDE SEQUENCE [LARGE SCALE GENOMIC DNA]</scope>
</reference>
<dbReference type="NCBIfam" id="TIGR02467">
    <property type="entry name" value="CbiE"/>
    <property type="match status" value="1"/>
</dbReference>
<dbReference type="PANTHER" id="PTHR43182:SF1">
    <property type="entry name" value="COBALT-PRECORRIN-7 C(5)-METHYLTRANSFERASE"/>
    <property type="match status" value="1"/>
</dbReference>
<keyword evidence="3 8" id="KW-0489">Methyltransferase</keyword>
<evidence type="ECO:0000256" key="6">
    <source>
        <dbReference type="SAM" id="MobiDB-lite"/>
    </source>
</evidence>
<evidence type="ECO:0000256" key="2">
    <source>
        <dbReference type="ARBA" id="ARBA00022573"/>
    </source>
</evidence>
<dbReference type="CDD" id="cd02440">
    <property type="entry name" value="AdoMet_MTases"/>
    <property type="match status" value="1"/>
</dbReference>
<dbReference type="EC" id="2.1.1.-" evidence="8"/>
<feature type="compositionally biased region" description="Pro residues" evidence="6">
    <location>
        <begin position="30"/>
        <end position="44"/>
    </location>
</feature>
<dbReference type="InterPro" id="IPR014777">
    <property type="entry name" value="4pyrrole_Mease_sub1"/>
</dbReference>
<proteinExistence type="predicted"/>
<dbReference type="InterPro" id="IPR014008">
    <property type="entry name" value="Cbl_synth_MTase_CbiT"/>
</dbReference>
<dbReference type="Proteomes" id="UP000186323">
    <property type="component" value="Chromosome I"/>
</dbReference>
<protein>
    <submittedName>
        <fullName evidence="8">Cobalt-precorrin-6y C5-methyltransferase / Cobalt-precorrin-6y C15-methyltransferase [decarboxylating]</fullName>
        <ecNumber evidence="8">2.1.1.-</ecNumber>
    </submittedName>
</protein>
<organism evidence="8 9">
    <name type="scientific">Desulfovibrio piger</name>
    <dbReference type="NCBI Taxonomy" id="901"/>
    <lineage>
        <taxon>Bacteria</taxon>
        <taxon>Pseudomonadati</taxon>
        <taxon>Thermodesulfobacteriota</taxon>
        <taxon>Desulfovibrionia</taxon>
        <taxon>Desulfovibrionales</taxon>
        <taxon>Desulfovibrionaceae</taxon>
        <taxon>Desulfovibrio</taxon>
    </lineage>
</organism>
<evidence type="ECO:0000256" key="4">
    <source>
        <dbReference type="ARBA" id="ARBA00022679"/>
    </source>
</evidence>
<comment type="pathway">
    <text evidence="1">Cofactor biosynthesis; adenosylcobalamin biosynthesis.</text>
</comment>
<evidence type="ECO:0000256" key="1">
    <source>
        <dbReference type="ARBA" id="ARBA00004953"/>
    </source>
</evidence>
<dbReference type="SUPFAM" id="SSF53790">
    <property type="entry name" value="Tetrapyrrole methylase"/>
    <property type="match status" value="1"/>
</dbReference>
<dbReference type="InterPro" id="IPR012818">
    <property type="entry name" value="CbiE"/>
</dbReference>
<dbReference type="Gene3D" id="3.40.50.150">
    <property type="entry name" value="Vaccinia Virus protein VP39"/>
    <property type="match status" value="1"/>
</dbReference>
<dbReference type="GO" id="GO:0009236">
    <property type="term" value="P:cobalamin biosynthetic process"/>
    <property type="evidence" value="ECO:0007669"/>
    <property type="project" value="UniProtKB-UniPathway"/>
</dbReference>
<dbReference type="GO" id="GO:0008276">
    <property type="term" value="F:protein methyltransferase activity"/>
    <property type="evidence" value="ECO:0007669"/>
    <property type="project" value="InterPro"/>
</dbReference>
<dbReference type="InterPro" id="IPR000878">
    <property type="entry name" value="4pyrrol_Mease"/>
</dbReference>
<name>A0A1K1LHC0_9BACT</name>
<dbReference type="Gene3D" id="3.30.950.10">
    <property type="entry name" value="Methyltransferase, Cobalt-precorrin-4 Transmethylase, Domain 2"/>
    <property type="match status" value="1"/>
</dbReference>
<evidence type="ECO:0000256" key="5">
    <source>
        <dbReference type="ARBA" id="ARBA00022691"/>
    </source>
</evidence>
<dbReference type="InterPro" id="IPR029063">
    <property type="entry name" value="SAM-dependent_MTases_sf"/>
</dbReference>
<keyword evidence="4 8" id="KW-0808">Transferase</keyword>
<feature type="domain" description="Tetrapyrrole methylase" evidence="7">
    <location>
        <begin position="89"/>
        <end position="266"/>
    </location>
</feature>
<dbReference type="InterPro" id="IPR035996">
    <property type="entry name" value="4pyrrol_Methylase_sf"/>
</dbReference>
<dbReference type="Gene3D" id="3.40.1010.10">
    <property type="entry name" value="Cobalt-precorrin-4 Transmethylase, Domain 1"/>
    <property type="match status" value="1"/>
</dbReference>
<evidence type="ECO:0000259" key="7">
    <source>
        <dbReference type="Pfam" id="PF00590"/>
    </source>
</evidence>
<keyword evidence="9" id="KW-1185">Reference proteome</keyword>
<dbReference type="GO" id="GO:0032259">
    <property type="term" value="P:methylation"/>
    <property type="evidence" value="ECO:0007669"/>
    <property type="project" value="UniProtKB-KW"/>
</dbReference>
<dbReference type="EMBL" id="LT630450">
    <property type="protein sequence ID" value="SFV74119.1"/>
    <property type="molecule type" value="Genomic_DNA"/>
</dbReference>
<evidence type="ECO:0000313" key="9">
    <source>
        <dbReference type="Proteomes" id="UP000186323"/>
    </source>
</evidence>
<gene>
    <name evidence="8" type="ORF">DESPIGER_2297</name>
</gene>
<evidence type="ECO:0000256" key="3">
    <source>
        <dbReference type="ARBA" id="ARBA00022603"/>
    </source>
</evidence>
<keyword evidence="2" id="KW-0169">Cobalamin biosynthesis</keyword>